<protein>
    <submittedName>
        <fullName evidence="1">Uncharacterized protein</fullName>
    </submittedName>
</protein>
<gene>
    <name evidence="1" type="ORF">Patl1_21715</name>
</gene>
<dbReference type="EMBL" id="CM047900">
    <property type="protein sequence ID" value="KAJ0098834.1"/>
    <property type="molecule type" value="Genomic_DNA"/>
</dbReference>
<evidence type="ECO:0000313" key="2">
    <source>
        <dbReference type="Proteomes" id="UP001164250"/>
    </source>
</evidence>
<proteinExistence type="predicted"/>
<comment type="caution">
    <text evidence="1">The sequence shown here is derived from an EMBL/GenBank/DDBJ whole genome shotgun (WGS) entry which is preliminary data.</text>
</comment>
<sequence>MEFSRSLAKHGIRITFVNTEHIQKQIMDALATKDECDEITGVVADHILGWTMEIAEQKGMRRAAFCDSAAAQLALRSNIQKLIDEGIIDNDGEIIHYQLLKAMRNSNKETDVSFITNHACRKHCNLGWDFIGNKTMQKIFFESTVRNKRLLNLSDWLLCNSAYDLEPAAFDFDPKIIPIGPLSVSNQLGDSVGSFWSEDLTYLNWLDRQPPQSVIYAAFGSTTIFDRIQFHELAMGLELSNRPFFLVVRPDIKGINEAYPEGFLDRVASCGYIINWAPQQKVLGHPSIACFMSHCGWNSTMEGIIAQDEIKSKVLDNGRHKANAMDLKEKAMNSIKEGGGSCNDFNNFVEWLKA</sequence>
<dbReference type="Proteomes" id="UP001164250">
    <property type="component" value="Chromosome 4"/>
</dbReference>
<organism evidence="1 2">
    <name type="scientific">Pistacia atlantica</name>
    <dbReference type="NCBI Taxonomy" id="434234"/>
    <lineage>
        <taxon>Eukaryota</taxon>
        <taxon>Viridiplantae</taxon>
        <taxon>Streptophyta</taxon>
        <taxon>Embryophyta</taxon>
        <taxon>Tracheophyta</taxon>
        <taxon>Spermatophyta</taxon>
        <taxon>Magnoliopsida</taxon>
        <taxon>eudicotyledons</taxon>
        <taxon>Gunneridae</taxon>
        <taxon>Pentapetalae</taxon>
        <taxon>rosids</taxon>
        <taxon>malvids</taxon>
        <taxon>Sapindales</taxon>
        <taxon>Anacardiaceae</taxon>
        <taxon>Pistacia</taxon>
    </lineage>
</organism>
<keyword evidence="2" id="KW-1185">Reference proteome</keyword>
<accession>A0ACC1BIK4</accession>
<evidence type="ECO:0000313" key="1">
    <source>
        <dbReference type="EMBL" id="KAJ0098834.1"/>
    </source>
</evidence>
<reference evidence="2" key="1">
    <citation type="journal article" date="2023" name="G3 (Bethesda)">
        <title>Genome assembly and association tests identify interacting loci associated with vigor, precocity, and sex in interspecific pistachio rootstocks.</title>
        <authorList>
            <person name="Palmer W."/>
            <person name="Jacygrad E."/>
            <person name="Sagayaradj S."/>
            <person name="Cavanaugh K."/>
            <person name="Han R."/>
            <person name="Bertier L."/>
            <person name="Beede B."/>
            <person name="Kafkas S."/>
            <person name="Golino D."/>
            <person name="Preece J."/>
            <person name="Michelmore R."/>
        </authorList>
    </citation>
    <scope>NUCLEOTIDE SEQUENCE [LARGE SCALE GENOMIC DNA]</scope>
</reference>
<name>A0ACC1BIK4_9ROSI</name>